<dbReference type="InterPro" id="IPR017853">
    <property type="entry name" value="GH"/>
</dbReference>
<dbReference type="Pfam" id="PF00395">
    <property type="entry name" value="SLH"/>
    <property type="match status" value="2"/>
</dbReference>
<evidence type="ECO:0000313" key="10">
    <source>
        <dbReference type="Proteomes" id="UP000502248"/>
    </source>
</evidence>
<dbReference type="InterPro" id="IPR018087">
    <property type="entry name" value="Glyco_hydro_5_CS"/>
</dbReference>
<dbReference type="Gene3D" id="2.60.120.260">
    <property type="entry name" value="Galactose-binding domain-like"/>
    <property type="match status" value="1"/>
</dbReference>
<dbReference type="PROSITE" id="PS51272">
    <property type="entry name" value="SLH"/>
    <property type="match status" value="2"/>
</dbReference>
<evidence type="ECO:0000256" key="3">
    <source>
        <dbReference type="ARBA" id="ARBA00012601"/>
    </source>
</evidence>
<dbReference type="AlphaFoldDB" id="A0A7Z2VJU8"/>
<dbReference type="Pfam" id="PF03424">
    <property type="entry name" value="CBM_17_28"/>
    <property type="match status" value="1"/>
</dbReference>
<comment type="similarity">
    <text evidence="2">Belongs to the glycosyl hydrolase 5 (cellulase A) family.</text>
</comment>
<proteinExistence type="inferred from homology"/>
<dbReference type="Proteomes" id="UP000502248">
    <property type="component" value="Chromosome"/>
</dbReference>
<dbReference type="Gene3D" id="3.20.20.80">
    <property type="entry name" value="Glycosidases"/>
    <property type="match status" value="1"/>
</dbReference>
<keyword evidence="7" id="KW-0119">Carbohydrate metabolism</keyword>
<dbReference type="InterPro" id="IPR005086">
    <property type="entry name" value="CBM17/28"/>
</dbReference>
<evidence type="ECO:0000256" key="7">
    <source>
        <dbReference type="ARBA" id="ARBA00023326"/>
    </source>
</evidence>
<keyword evidence="7" id="KW-0624">Polysaccharide degradation</keyword>
<keyword evidence="10" id="KW-1185">Reference proteome</keyword>
<organism evidence="9 10">
    <name type="scientific">Cohnella herbarum</name>
    <dbReference type="NCBI Taxonomy" id="2728023"/>
    <lineage>
        <taxon>Bacteria</taxon>
        <taxon>Bacillati</taxon>
        <taxon>Bacillota</taxon>
        <taxon>Bacilli</taxon>
        <taxon>Bacillales</taxon>
        <taxon>Paenibacillaceae</taxon>
        <taxon>Cohnella</taxon>
    </lineage>
</organism>
<evidence type="ECO:0000256" key="4">
    <source>
        <dbReference type="ARBA" id="ARBA00022801"/>
    </source>
</evidence>
<evidence type="ECO:0000313" key="9">
    <source>
        <dbReference type="EMBL" id="QJD84523.1"/>
    </source>
</evidence>
<dbReference type="PANTHER" id="PTHR34142">
    <property type="entry name" value="ENDO-BETA-1,4-GLUCANASE A"/>
    <property type="match status" value="1"/>
</dbReference>
<comment type="catalytic activity">
    <reaction evidence="1">
        <text>Endohydrolysis of (1-&gt;4)-beta-D-glucosidic linkages in cellulose, lichenin and cereal beta-D-glucans.</text>
        <dbReference type="EC" id="3.2.1.4"/>
    </reaction>
</comment>
<sequence length="763" mass="81840">MKMRMSSRILAIVIVTGIIVAYLPGSSGAAAEQDNGSKAAYSPSKSEAEYARVIGKDAVIKPSKGGALRLVAKNGIKTLSDASGKPIQLRGMSTHGLQWFPQIVNDNAFAALAEDWESNVIRLAMYVGENGYASTPAVIKQRVIDGIEFAIKNDMYVIVDWHVHAPGDPNAEVYAGAMDFFSEISDLYPNNKHILYELANEPSSNEPGVTNDAAGWATVKSYAEPIVKMLRGKGNDNIIIVGSPNWSQRPDLAADNPIMDLNKGVADANTMYTVHFYTGTHAAADKSSDRTNVMSNARYALEHGEALFATEWGTSEASGNNGPFLQEADVWLDFLNENNISWVNWSLTNKNETSGAFTPFELGKTEATNLDPGIDRKWDVSELSISGEYVRARIKGIAYEPKERVVAEQTIVNAPLGVPTLPSNFEDSTLQGWGWDGASGVKGALTIEEANGSKAVAWEVAYPEVKPTDGWASAPRIMLAGINATRGTNRYLIFDLFLKPVRASEGKLSINLAMAPPSLGYWAQASDNYDISLAKLGERPKTADGLYRIEVSFDMNKINENKSIEAETVLRDLTIVVADVDSDYAGTMYLDNVRFANQPSQSGGEKGDGGGEGEAVAVEQATRAEFVAALVKALGLTASAEGKSAFVDVDPANENAGAIAAAHEAGIVKGRSGERFGPNEAITREEMAVMIARAYEHKSGKEPPAGEPNFADNALISSWAKAAVGAVQALGIMKGSGDKRFDPKGTVTPAASEVIIRQLMRKA</sequence>
<evidence type="ECO:0000256" key="1">
    <source>
        <dbReference type="ARBA" id="ARBA00000966"/>
    </source>
</evidence>
<keyword evidence="6" id="KW-0326">Glycosidase</keyword>
<dbReference type="KEGG" id="cheb:HH215_15950"/>
<dbReference type="SUPFAM" id="SSF51445">
    <property type="entry name" value="(Trans)glycosidases"/>
    <property type="match status" value="1"/>
</dbReference>
<keyword evidence="5" id="KW-0136">Cellulose degradation</keyword>
<feature type="domain" description="SLH" evidence="8">
    <location>
        <begin position="642"/>
        <end position="705"/>
    </location>
</feature>
<dbReference type="GO" id="GO:0008810">
    <property type="term" value="F:cellulase activity"/>
    <property type="evidence" value="ECO:0007669"/>
    <property type="project" value="UniProtKB-EC"/>
</dbReference>
<dbReference type="PANTHER" id="PTHR34142:SF1">
    <property type="entry name" value="GLYCOSIDE HYDROLASE FAMILY 5 DOMAIN-CONTAINING PROTEIN"/>
    <property type="match status" value="1"/>
</dbReference>
<dbReference type="EMBL" id="CP051680">
    <property type="protein sequence ID" value="QJD84523.1"/>
    <property type="molecule type" value="Genomic_DNA"/>
</dbReference>
<feature type="domain" description="SLH" evidence="8">
    <location>
        <begin position="707"/>
        <end position="763"/>
    </location>
</feature>
<dbReference type="InterPro" id="IPR001119">
    <property type="entry name" value="SLH_dom"/>
</dbReference>
<keyword evidence="4 9" id="KW-0378">Hydrolase</keyword>
<dbReference type="Pfam" id="PF00150">
    <property type="entry name" value="Cellulase"/>
    <property type="match status" value="1"/>
</dbReference>
<dbReference type="InterPro" id="IPR001547">
    <property type="entry name" value="Glyco_hydro_5"/>
</dbReference>
<dbReference type="SUPFAM" id="SSF49785">
    <property type="entry name" value="Galactose-binding domain-like"/>
    <property type="match status" value="1"/>
</dbReference>
<accession>A0A7Z2VJU8</accession>
<evidence type="ECO:0000256" key="2">
    <source>
        <dbReference type="ARBA" id="ARBA00005641"/>
    </source>
</evidence>
<evidence type="ECO:0000259" key="8">
    <source>
        <dbReference type="PROSITE" id="PS51272"/>
    </source>
</evidence>
<dbReference type="EC" id="3.2.1.4" evidence="3"/>
<reference evidence="9 10" key="1">
    <citation type="submission" date="2020-04" db="EMBL/GenBank/DDBJ databases">
        <title>Genome sequencing of novel species.</title>
        <authorList>
            <person name="Heo J."/>
            <person name="Kim S.-J."/>
            <person name="Kim J.-S."/>
            <person name="Hong S.-B."/>
            <person name="Kwon S.-W."/>
        </authorList>
    </citation>
    <scope>NUCLEOTIDE SEQUENCE [LARGE SCALE GENOMIC DNA]</scope>
    <source>
        <strain evidence="9 10">MFER-1</strain>
    </source>
</reference>
<evidence type="ECO:0000256" key="6">
    <source>
        <dbReference type="ARBA" id="ARBA00023295"/>
    </source>
</evidence>
<name>A0A7Z2VJU8_9BACL</name>
<gene>
    <name evidence="9" type="ORF">HH215_15950</name>
</gene>
<dbReference type="InterPro" id="IPR008979">
    <property type="entry name" value="Galactose-bd-like_sf"/>
</dbReference>
<protein>
    <recommendedName>
        <fullName evidence="3">cellulase</fullName>
        <ecNumber evidence="3">3.2.1.4</ecNumber>
    </recommendedName>
</protein>
<dbReference type="PROSITE" id="PS00659">
    <property type="entry name" value="GLYCOSYL_HYDROL_F5"/>
    <property type="match status" value="1"/>
</dbReference>
<dbReference type="GO" id="GO:0030245">
    <property type="term" value="P:cellulose catabolic process"/>
    <property type="evidence" value="ECO:0007669"/>
    <property type="project" value="UniProtKB-KW"/>
</dbReference>
<evidence type="ECO:0000256" key="5">
    <source>
        <dbReference type="ARBA" id="ARBA00023001"/>
    </source>
</evidence>